<dbReference type="WBParaSite" id="BXY_0604500.1">
    <property type="protein sequence ID" value="BXY_0604500.1"/>
    <property type="gene ID" value="BXY_0604500"/>
</dbReference>
<evidence type="ECO:0000313" key="5">
    <source>
        <dbReference type="WBParaSite" id="BXY_0604500.1"/>
    </source>
</evidence>
<keyword evidence="1" id="KW-0175">Coiled coil</keyword>
<gene>
    <name evidence="2" type="ORF">BXYJ_LOCUS6233</name>
</gene>
<evidence type="ECO:0000256" key="1">
    <source>
        <dbReference type="SAM" id="Coils"/>
    </source>
</evidence>
<organism evidence="3 5">
    <name type="scientific">Bursaphelenchus xylophilus</name>
    <name type="common">Pinewood nematode worm</name>
    <name type="synonym">Aphelenchoides xylophilus</name>
    <dbReference type="NCBI Taxonomy" id="6326"/>
    <lineage>
        <taxon>Eukaryota</taxon>
        <taxon>Metazoa</taxon>
        <taxon>Ecdysozoa</taxon>
        <taxon>Nematoda</taxon>
        <taxon>Chromadorea</taxon>
        <taxon>Rhabditida</taxon>
        <taxon>Tylenchina</taxon>
        <taxon>Tylenchomorpha</taxon>
        <taxon>Aphelenchoidea</taxon>
        <taxon>Aphelenchoididae</taxon>
        <taxon>Bursaphelenchus</taxon>
    </lineage>
</organism>
<dbReference type="SMR" id="A0A1I7RZ77"/>
<dbReference type="EMBL" id="CAJFCV020000003">
    <property type="protein sequence ID" value="CAG9106769.1"/>
    <property type="molecule type" value="Genomic_DNA"/>
</dbReference>
<sequence length="185" mass="21023">MVVRKDVMPILPRPVDITSPLIDLQLSHAELSSQENKDLFRNTWLDREAPEMLKEGHRIALTAARGLNRGHFFANAGAYANLYGLIDGVTCNQLFSTFSNWFAGPAQTLKMSKFASFQYVFNYMIPMALQFTLARKLNVDMGVVHQILELCDEIKALEEERQDLTEAETTLRLMLRQIKETSQAA</sequence>
<dbReference type="EMBL" id="CAJFDI010000003">
    <property type="protein sequence ID" value="CAD5220547.1"/>
    <property type="molecule type" value="Genomic_DNA"/>
</dbReference>
<evidence type="ECO:0000313" key="4">
    <source>
        <dbReference type="Proteomes" id="UP000659654"/>
    </source>
</evidence>
<name>A0A1I7RZ77_BURXY</name>
<evidence type="ECO:0000313" key="3">
    <source>
        <dbReference type="Proteomes" id="UP000095284"/>
    </source>
</evidence>
<keyword evidence="4" id="KW-1185">Reference proteome</keyword>
<feature type="coiled-coil region" evidence="1">
    <location>
        <begin position="147"/>
        <end position="177"/>
    </location>
</feature>
<accession>A0A1I7RZ77</accession>
<proteinExistence type="predicted"/>
<dbReference type="Proteomes" id="UP000582659">
    <property type="component" value="Unassembled WGS sequence"/>
</dbReference>
<reference evidence="5" key="1">
    <citation type="submission" date="2016-11" db="UniProtKB">
        <authorList>
            <consortium name="WormBaseParasite"/>
        </authorList>
    </citation>
    <scope>IDENTIFICATION</scope>
</reference>
<dbReference type="Proteomes" id="UP000095284">
    <property type="component" value="Unplaced"/>
</dbReference>
<dbReference type="AlphaFoldDB" id="A0A1I7RZ77"/>
<reference evidence="2" key="2">
    <citation type="submission" date="2020-09" db="EMBL/GenBank/DDBJ databases">
        <authorList>
            <person name="Kikuchi T."/>
        </authorList>
    </citation>
    <scope>NUCLEOTIDE SEQUENCE</scope>
    <source>
        <strain evidence="2">Ka4C1</strain>
    </source>
</reference>
<evidence type="ECO:0000313" key="2">
    <source>
        <dbReference type="EMBL" id="CAD5220547.1"/>
    </source>
</evidence>
<dbReference type="Proteomes" id="UP000659654">
    <property type="component" value="Unassembled WGS sequence"/>
</dbReference>
<protein>
    <submittedName>
        <fullName evidence="2">(pine wood nematode) hypothetical protein</fullName>
    </submittedName>
</protein>